<keyword evidence="3" id="KW-1185">Reference proteome</keyword>
<dbReference type="PANTHER" id="PTHR38137:SF1">
    <property type="entry name" value="PRC-BARREL DOMAIN-CONTAINING PROTEIN"/>
    <property type="match status" value="1"/>
</dbReference>
<dbReference type="SUPFAM" id="SSF50346">
    <property type="entry name" value="PRC-barrel domain"/>
    <property type="match status" value="1"/>
</dbReference>
<dbReference type="Proteomes" id="UP000332487">
    <property type="component" value="Unassembled WGS sequence"/>
</dbReference>
<name>C7DHA2_MICA2</name>
<evidence type="ECO:0000313" key="2">
    <source>
        <dbReference type="EMBL" id="EET90004.1"/>
    </source>
</evidence>
<sequence length="96" mass="11021">MKISEIYNMDIYSDNGQYLGEVRDAIVDLEKGEVSRLLMEEWRSSEEDEIRKMLQQKSILFKNIKNIGDVVLVSAGIRQQHQEGSDSSEVSDLVSR</sequence>
<reference evidence="2 3" key="2">
    <citation type="journal article" date="2010" name="Proc. Natl. Acad. Sci. U.S.A.">
        <title>Enigmatic, ultrasmall, uncultivated Archaea.</title>
        <authorList>
            <person name="Baker B.J."/>
            <person name="Comolli L.R."/>
            <person name="Dick G.J."/>
            <person name="Hauser L.J."/>
            <person name="Hyatt D."/>
            <person name="Dill B.D."/>
            <person name="Land M.L."/>
            <person name="Verberkmoes N.C."/>
            <person name="Hettich R.L."/>
            <person name="Banfield J.F."/>
        </authorList>
    </citation>
    <scope>NUCLEOTIDE SEQUENCE [LARGE SCALE GENOMIC DNA]</scope>
    <source>
        <strain evidence="2">ARMAN-2</strain>
    </source>
</reference>
<dbReference type="InterPro" id="IPR011033">
    <property type="entry name" value="PRC_barrel-like_sf"/>
</dbReference>
<dbReference type="Pfam" id="PF05239">
    <property type="entry name" value="PRC"/>
    <property type="match status" value="1"/>
</dbReference>
<evidence type="ECO:0000313" key="3">
    <source>
        <dbReference type="Proteomes" id="UP000332487"/>
    </source>
</evidence>
<evidence type="ECO:0000259" key="1">
    <source>
        <dbReference type="Pfam" id="PF05239"/>
    </source>
</evidence>
<dbReference type="EMBL" id="GG697240">
    <property type="protein sequence ID" value="EET90004.1"/>
    <property type="molecule type" value="Genomic_DNA"/>
</dbReference>
<reference evidence="2 3" key="1">
    <citation type="journal article" date="2009" name="Genome Biol.">
        <title>Community-wide analysis of microbial genome sequence signatures.</title>
        <authorList>
            <person name="Dick G.J."/>
            <person name="Andersson A.F."/>
            <person name="Baker B.J."/>
            <person name="Simmons S.L."/>
            <person name="Thomas B.C."/>
            <person name="Yelton A.P."/>
            <person name="Banfield J.F."/>
        </authorList>
    </citation>
    <scope>NUCLEOTIDE SEQUENCE [LARGE SCALE GENOMIC DNA]</scope>
    <source>
        <strain evidence="2">ARMAN-2</strain>
    </source>
</reference>
<feature type="domain" description="PRC-barrel" evidence="1">
    <location>
        <begin position="2"/>
        <end position="41"/>
    </location>
</feature>
<dbReference type="Gene3D" id="2.30.30.240">
    <property type="entry name" value="PRC-barrel domain"/>
    <property type="match status" value="1"/>
</dbReference>
<dbReference type="AlphaFoldDB" id="C7DHA2"/>
<gene>
    <name evidence="2" type="ORF">UNLARM2_0448</name>
</gene>
<proteinExistence type="predicted"/>
<accession>C7DHA2</accession>
<dbReference type="InterPro" id="IPR027275">
    <property type="entry name" value="PRC-brl_dom"/>
</dbReference>
<organism evidence="2 3">
    <name type="scientific">Candidatus Micrarchaeum acidiphilum ARMAN-2</name>
    <dbReference type="NCBI Taxonomy" id="425595"/>
    <lineage>
        <taxon>Archaea</taxon>
        <taxon>Candidatus Micrarchaeota</taxon>
        <taxon>Candidatus Micrarchaeia</taxon>
        <taxon>Candidatus Micrarchaeales</taxon>
        <taxon>Candidatus Micrarchaeaceae</taxon>
        <taxon>Candidatus Micrarchaeum</taxon>
    </lineage>
</organism>
<dbReference type="PANTHER" id="PTHR38137">
    <property type="entry name" value="PRC-BARREL DOMAIN PROTEIN"/>
    <property type="match status" value="1"/>
</dbReference>
<protein>
    <recommendedName>
        <fullName evidence="1">PRC-barrel domain-containing protein</fullName>
    </recommendedName>
</protein>